<evidence type="ECO:0000256" key="1">
    <source>
        <dbReference type="SAM" id="MobiDB-lite"/>
    </source>
</evidence>
<name>A0A7Y9ZIY8_9ACTN</name>
<organism evidence="3 4">
    <name type="scientific">Nocardioides aromaticivorans</name>
    <dbReference type="NCBI Taxonomy" id="200618"/>
    <lineage>
        <taxon>Bacteria</taxon>
        <taxon>Bacillati</taxon>
        <taxon>Actinomycetota</taxon>
        <taxon>Actinomycetes</taxon>
        <taxon>Propionibacteriales</taxon>
        <taxon>Nocardioidaceae</taxon>
        <taxon>Nocardioides</taxon>
    </lineage>
</organism>
<proteinExistence type="predicted"/>
<comment type="caution">
    <text evidence="3">The sequence shown here is derived from an EMBL/GenBank/DDBJ whole genome shotgun (WGS) entry which is preliminary data.</text>
</comment>
<keyword evidence="2" id="KW-0812">Transmembrane</keyword>
<feature type="region of interest" description="Disordered" evidence="1">
    <location>
        <begin position="1"/>
        <end position="53"/>
    </location>
</feature>
<sequence>MSDPNQPYGAVPPTSFPPPSGPPQGPPPGFPPPGGGPSGPPPGGPWGPPPPASGGKGKGLLVALGVIGALLLVGVVVALVVLLTNSDDDGDEKGDDDTTASTGAAPDKVVEGLIAAAGDADCDKAKTFLTETAQAADPCNAAEFRLLSTSDVDSEVGDPVIDGDEATVPVSFDNEGSTEDYVFNLEQVDGTWLVASYAIDSGGDDPTDSTSSTDDPTGDPTDTATTPGGTSTADAVANDPMSVVEAFMTAFVNGDCATAEDLVTEAYIKDEGSCDPSEITPFSSQLKYTVGKADVDEAAGKASVPVDITIAGEADRGTFTLVKVDGVWRINGSDDTAE</sequence>
<protein>
    <recommendedName>
        <fullName evidence="5">DUF4878 domain-containing protein</fullName>
    </recommendedName>
</protein>
<dbReference type="Proteomes" id="UP000562045">
    <property type="component" value="Unassembled WGS sequence"/>
</dbReference>
<feature type="transmembrane region" description="Helical" evidence="2">
    <location>
        <begin position="60"/>
        <end position="83"/>
    </location>
</feature>
<dbReference type="AlphaFoldDB" id="A0A7Y9ZIY8"/>
<evidence type="ECO:0000313" key="3">
    <source>
        <dbReference type="EMBL" id="NYI44306.1"/>
    </source>
</evidence>
<evidence type="ECO:0008006" key="5">
    <source>
        <dbReference type="Google" id="ProtNLM"/>
    </source>
</evidence>
<evidence type="ECO:0000313" key="4">
    <source>
        <dbReference type="Proteomes" id="UP000562045"/>
    </source>
</evidence>
<dbReference type="EMBL" id="JACBZM010000001">
    <property type="protein sequence ID" value="NYI44306.1"/>
    <property type="molecule type" value="Genomic_DNA"/>
</dbReference>
<dbReference type="RefSeq" id="WP_179648204.1">
    <property type="nucleotide sequence ID" value="NZ_JACBZM010000001.1"/>
</dbReference>
<reference evidence="3 4" key="1">
    <citation type="submission" date="2020-07" db="EMBL/GenBank/DDBJ databases">
        <title>Sequencing the genomes of 1000 actinobacteria strains.</title>
        <authorList>
            <person name="Klenk H.-P."/>
        </authorList>
    </citation>
    <scope>NUCLEOTIDE SEQUENCE [LARGE SCALE GENOMIC DNA]</scope>
    <source>
        <strain evidence="3 4">DSM 15131</strain>
    </source>
</reference>
<accession>A0A7Y9ZIY8</accession>
<feature type="region of interest" description="Disordered" evidence="1">
    <location>
        <begin position="86"/>
        <end position="105"/>
    </location>
</feature>
<gene>
    <name evidence="3" type="ORF">BJ993_001386</name>
</gene>
<evidence type="ECO:0000256" key="2">
    <source>
        <dbReference type="SAM" id="Phobius"/>
    </source>
</evidence>
<feature type="compositionally biased region" description="Pro residues" evidence="1">
    <location>
        <begin position="14"/>
        <end position="52"/>
    </location>
</feature>
<keyword evidence="2" id="KW-1133">Transmembrane helix</keyword>
<feature type="compositionally biased region" description="Acidic residues" evidence="1">
    <location>
        <begin position="86"/>
        <end position="98"/>
    </location>
</feature>
<keyword evidence="2" id="KW-0472">Membrane</keyword>
<feature type="region of interest" description="Disordered" evidence="1">
    <location>
        <begin position="199"/>
        <end position="235"/>
    </location>
</feature>
<feature type="compositionally biased region" description="Low complexity" evidence="1">
    <location>
        <begin position="208"/>
        <end position="235"/>
    </location>
</feature>